<feature type="transmembrane region" description="Helical" evidence="11">
    <location>
        <begin position="162"/>
        <end position="183"/>
    </location>
</feature>
<feature type="domain" description="Cation/H+ exchanger transmembrane" evidence="12">
    <location>
        <begin position="47"/>
        <end position="426"/>
    </location>
</feature>
<feature type="transmembrane region" description="Helical" evidence="11">
    <location>
        <begin position="62"/>
        <end position="78"/>
    </location>
</feature>
<evidence type="ECO:0000256" key="8">
    <source>
        <dbReference type="ARBA" id="ARBA00023065"/>
    </source>
</evidence>
<evidence type="ECO:0000313" key="15">
    <source>
        <dbReference type="EMBL" id="SPC74470.1"/>
    </source>
</evidence>
<feature type="transmembrane region" description="Helical" evidence="11">
    <location>
        <begin position="225"/>
        <end position="245"/>
    </location>
</feature>
<evidence type="ECO:0000256" key="9">
    <source>
        <dbReference type="ARBA" id="ARBA00023136"/>
    </source>
</evidence>
<feature type="transmembrane region" description="Helical" evidence="11">
    <location>
        <begin position="127"/>
        <end position="150"/>
    </location>
</feature>
<dbReference type="Pfam" id="PF23259">
    <property type="entry name" value="CHX17_C"/>
    <property type="match status" value="1"/>
</dbReference>
<evidence type="ECO:0000256" key="5">
    <source>
        <dbReference type="ARBA" id="ARBA00022692"/>
    </source>
</evidence>
<feature type="transmembrane region" description="Helical" evidence="11">
    <location>
        <begin position="408"/>
        <end position="430"/>
    </location>
</feature>
<evidence type="ECO:0000259" key="14">
    <source>
        <dbReference type="Pfam" id="PF23259"/>
    </source>
</evidence>
<evidence type="ECO:0000259" key="13">
    <source>
        <dbReference type="Pfam" id="PF23256"/>
    </source>
</evidence>
<feature type="transmembrane region" description="Helical" evidence="11">
    <location>
        <begin position="341"/>
        <end position="365"/>
    </location>
</feature>
<dbReference type="GO" id="GO:0015297">
    <property type="term" value="F:antiporter activity"/>
    <property type="evidence" value="ECO:0007669"/>
    <property type="project" value="UniProtKB-KW"/>
</dbReference>
<dbReference type="InterPro" id="IPR050794">
    <property type="entry name" value="CPA2_transporter"/>
</dbReference>
<dbReference type="PANTHER" id="PTHR32468">
    <property type="entry name" value="CATION/H + ANTIPORTER"/>
    <property type="match status" value="1"/>
</dbReference>
<proteinExistence type="inferred from homology"/>
<feature type="transmembrane region" description="Helical" evidence="11">
    <location>
        <begin position="98"/>
        <end position="115"/>
    </location>
</feature>
<evidence type="ECO:0000256" key="7">
    <source>
        <dbReference type="ARBA" id="ARBA00022989"/>
    </source>
</evidence>
<dbReference type="EMBL" id="OIVN01000113">
    <property type="protein sequence ID" value="SPC74470.1"/>
    <property type="molecule type" value="Genomic_DNA"/>
</dbReference>
<dbReference type="FunFam" id="1.20.1530.20:FF:000003">
    <property type="entry name" value="Cation/H(+) antiporter 15"/>
    <property type="match status" value="1"/>
</dbReference>
<dbReference type="GO" id="GO:0006885">
    <property type="term" value="P:regulation of pH"/>
    <property type="evidence" value="ECO:0007669"/>
    <property type="project" value="TreeGrafter"/>
</dbReference>
<dbReference type="InterPro" id="IPR038770">
    <property type="entry name" value="Na+/solute_symporter_sf"/>
</dbReference>
<keyword evidence="7 11" id="KW-1133">Transmembrane helix</keyword>
<comment type="similarity">
    <text evidence="10">Belongs to the monovalent cation:proton antiporter 2 (CPA2) transporter (TC 2.A.37) family. CHX (TC 2.A.37.4) subfamily.</text>
</comment>
<evidence type="ECO:0000259" key="12">
    <source>
        <dbReference type="Pfam" id="PF00999"/>
    </source>
</evidence>
<dbReference type="InterPro" id="IPR057290">
    <property type="entry name" value="CHX17_C"/>
</dbReference>
<dbReference type="Gene3D" id="3.40.50.12370">
    <property type="match status" value="1"/>
</dbReference>
<dbReference type="PANTHER" id="PTHR32468:SF81">
    <property type="entry name" value="CATION_H(+) ANTIPORTER 19"/>
    <property type="match status" value="1"/>
</dbReference>
<feature type="transmembrane region" description="Helical" evidence="11">
    <location>
        <begin position="266"/>
        <end position="299"/>
    </location>
</feature>
<evidence type="ECO:0000256" key="4">
    <source>
        <dbReference type="ARBA" id="ARBA00022538"/>
    </source>
</evidence>
<name>A0A2N9EIL6_FAGSY</name>
<keyword evidence="6" id="KW-0630">Potassium</keyword>
<evidence type="ECO:0000256" key="10">
    <source>
        <dbReference type="ARBA" id="ARBA00038341"/>
    </source>
</evidence>
<keyword evidence="8" id="KW-0406">Ion transport</keyword>
<dbReference type="GO" id="GO:1902600">
    <property type="term" value="P:proton transmembrane transport"/>
    <property type="evidence" value="ECO:0007669"/>
    <property type="project" value="InterPro"/>
</dbReference>
<comment type="subcellular location">
    <subcellularLocation>
        <location evidence="1">Membrane</location>
        <topology evidence="1">Multi-pass membrane protein</topology>
    </subcellularLocation>
</comment>
<keyword evidence="5 11" id="KW-0812">Transmembrane</keyword>
<dbReference type="InterPro" id="IPR006153">
    <property type="entry name" value="Cation/H_exchanger_TM"/>
</dbReference>
<keyword evidence="4" id="KW-0633">Potassium transport</keyword>
<dbReference type="AlphaFoldDB" id="A0A2N9EIL6"/>
<evidence type="ECO:0000256" key="6">
    <source>
        <dbReference type="ARBA" id="ARBA00022958"/>
    </source>
</evidence>
<evidence type="ECO:0000256" key="3">
    <source>
        <dbReference type="ARBA" id="ARBA00022449"/>
    </source>
</evidence>
<protein>
    <submittedName>
        <fullName evidence="15">Uncharacterized protein</fullName>
    </submittedName>
</protein>
<feature type="domain" description="Cation/H(+) antiporter C-terminal" evidence="14">
    <location>
        <begin position="628"/>
        <end position="783"/>
    </location>
</feature>
<dbReference type="Pfam" id="PF23256">
    <property type="entry name" value="CHX17_2nd"/>
    <property type="match status" value="1"/>
</dbReference>
<evidence type="ECO:0000256" key="1">
    <source>
        <dbReference type="ARBA" id="ARBA00004141"/>
    </source>
</evidence>
<dbReference type="GO" id="GO:0006813">
    <property type="term" value="P:potassium ion transport"/>
    <property type="evidence" value="ECO:0007669"/>
    <property type="project" value="UniProtKB-KW"/>
</dbReference>
<dbReference type="InterPro" id="IPR057291">
    <property type="entry name" value="CHX17_2nd"/>
</dbReference>
<dbReference type="GO" id="GO:0016020">
    <property type="term" value="C:membrane"/>
    <property type="evidence" value="ECO:0007669"/>
    <property type="project" value="UniProtKB-SubCell"/>
</dbReference>
<dbReference type="Pfam" id="PF00999">
    <property type="entry name" value="Na_H_Exchanger"/>
    <property type="match status" value="1"/>
</dbReference>
<feature type="transmembrane region" description="Helical" evidence="11">
    <location>
        <begin position="195"/>
        <end position="219"/>
    </location>
</feature>
<feature type="domain" description="Cation/H(+) antiporter central" evidence="13">
    <location>
        <begin position="485"/>
        <end position="624"/>
    </location>
</feature>
<reference evidence="15" key="1">
    <citation type="submission" date="2018-02" db="EMBL/GenBank/DDBJ databases">
        <authorList>
            <person name="Cohen D.B."/>
            <person name="Kent A.D."/>
        </authorList>
    </citation>
    <scope>NUCLEOTIDE SEQUENCE</scope>
</reference>
<feature type="transmembrane region" description="Helical" evidence="11">
    <location>
        <begin position="31"/>
        <end position="50"/>
    </location>
</feature>
<sequence length="813" mass="88792">MATTNVSTIVCPAPMKATSNGWFQGESPLNFALPLAILQICLVVVLTRFLAFILRPLRQPRVIAEIIGGILLGPSALGRNKKFLHTVFPPKSMTVLDTLANIGLLFFLFLVGLELDMRSIRRTGKKALGIALSGITLPFVLGIGTSFLLHSTISKGVSRAPFIVFMGVAMSITAFPVLARILAELKLLTTDIGRVAMSAAAVNDVAAWILLALAIALSGTNKSPLVSLWVLLCGAVFLAFAIFVLRPALAVMARRSPEGEPVKELYICITLSLVLAAGFVTDAIGIHALFGAFVVGILVPKDGPFTGVLIEKIEDLVSGLLLPLYFVSSGLKTNVATISGALSWGLLVLVIFTACLGKILGTFTVSMLFKLPFRESLALGFLMNTKGLVELIVLNIGKDRKVLNEQTFAIMVLMALFTTFITTPILMAVYKPARKGVPYKHRTVQRKELDTEFRILACFHSTRNIPTMINLIESSRGTRKRGYGRLCVYAMHLMELSERSSAISMVHKARSNGLPFWNKKRDVDKDQMVIAFEAYGQLSSVSVRPMTAISSLNDIHEDICTSAHQKRAAMILVPFHKYQRLDGAMESLGHSFHLVNQRVLSHAPCSVGILVDRGLGGTTQVSASEVSYKVVVPFFGGRDDREALAYGMRMAEHPGIMLNVVKFVVPQGKSLRFGTVDDKKIIEDINNADDHEEDEVMLSEFKSALNNKEESMLYEEKLVESKAEVVDALKALNKFNLFLVGRMSPTTPLVDKIDCPELGPVGSFLASSEFSTTTSVVVLQQYNPTANFHPFVVEEANYADTDDVPDTHVALQV</sequence>
<feature type="transmembrane region" description="Helical" evidence="11">
    <location>
        <begin position="377"/>
        <end position="396"/>
    </location>
</feature>
<keyword evidence="9 11" id="KW-0472">Membrane</keyword>
<gene>
    <name evidence="15" type="ORF">FSB_LOCUS2352</name>
</gene>
<dbReference type="GO" id="GO:0012505">
    <property type="term" value="C:endomembrane system"/>
    <property type="evidence" value="ECO:0007669"/>
    <property type="project" value="TreeGrafter"/>
</dbReference>
<evidence type="ECO:0000256" key="11">
    <source>
        <dbReference type="SAM" id="Phobius"/>
    </source>
</evidence>
<keyword evidence="2" id="KW-0813">Transport</keyword>
<organism evidence="15">
    <name type="scientific">Fagus sylvatica</name>
    <name type="common">Beechnut</name>
    <dbReference type="NCBI Taxonomy" id="28930"/>
    <lineage>
        <taxon>Eukaryota</taxon>
        <taxon>Viridiplantae</taxon>
        <taxon>Streptophyta</taxon>
        <taxon>Embryophyta</taxon>
        <taxon>Tracheophyta</taxon>
        <taxon>Spermatophyta</taxon>
        <taxon>Magnoliopsida</taxon>
        <taxon>eudicotyledons</taxon>
        <taxon>Gunneridae</taxon>
        <taxon>Pentapetalae</taxon>
        <taxon>rosids</taxon>
        <taxon>fabids</taxon>
        <taxon>Fagales</taxon>
        <taxon>Fagaceae</taxon>
        <taxon>Fagus</taxon>
    </lineage>
</organism>
<accession>A0A2N9EIL6</accession>
<evidence type="ECO:0000256" key="2">
    <source>
        <dbReference type="ARBA" id="ARBA00022448"/>
    </source>
</evidence>
<dbReference type="Gene3D" id="1.20.1530.20">
    <property type="match status" value="1"/>
</dbReference>
<keyword evidence="3" id="KW-0050">Antiport</keyword>